<keyword evidence="4" id="KW-1185">Reference proteome</keyword>
<feature type="region of interest" description="Disordered" evidence="1">
    <location>
        <begin position="624"/>
        <end position="697"/>
    </location>
</feature>
<feature type="region of interest" description="Disordered" evidence="1">
    <location>
        <begin position="584"/>
        <end position="608"/>
    </location>
</feature>
<keyword evidence="2" id="KW-0472">Membrane</keyword>
<dbReference type="Proteomes" id="UP000800235">
    <property type="component" value="Unassembled WGS sequence"/>
</dbReference>
<feature type="transmembrane region" description="Helical" evidence="2">
    <location>
        <begin position="43"/>
        <end position="61"/>
    </location>
</feature>
<gene>
    <name evidence="3" type="ORF">EJ08DRAFT_662819</name>
</gene>
<dbReference type="AlphaFoldDB" id="A0A9P4NMA7"/>
<feature type="transmembrane region" description="Helical" evidence="2">
    <location>
        <begin position="73"/>
        <end position="91"/>
    </location>
</feature>
<comment type="caution">
    <text evidence="3">The sequence shown here is derived from an EMBL/GenBank/DDBJ whole genome shotgun (WGS) entry which is preliminary data.</text>
</comment>
<feature type="region of interest" description="Disordered" evidence="1">
    <location>
        <begin position="710"/>
        <end position="743"/>
    </location>
</feature>
<feature type="transmembrane region" description="Helical" evidence="2">
    <location>
        <begin position="6"/>
        <end position="23"/>
    </location>
</feature>
<evidence type="ECO:0000256" key="1">
    <source>
        <dbReference type="SAM" id="MobiDB-lite"/>
    </source>
</evidence>
<keyword evidence="2" id="KW-1133">Transmembrane helix</keyword>
<accession>A0A9P4NMA7</accession>
<feature type="region of interest" description="Disordered" evidence="1">
    <location>
        <begin position="377"/>
        <end position="400"/>
    </location>
</feature>
<organism evidence="3 4">
    <name type="scientific">Tothia fuscella</name>
    <dbReference type="NCBI Taxonomy" id="1048955"/>
    <lineage>
        <taxon>Eukaryota</taxon>
        <taxon>Fungi</taxon>
        <taxon>Dikarya</taxon>
        <taxon>Ascomycota</taxon>
        <taxon>Pezizomycotina</taxon>
        <taxon>Dothideomycetes</taxon>
        <taxon>Pleosporomycetidae</taxon>
        <taxon>Venturiales</taxon>
        <taxon>Cylindrosympodiaceae</taxon>
        <taxon>Tothia</taxon>
    </lineage>
</organism>
<keyword evidence="2" id="KW-0812">Transmembrane</keyword>
<feature type="transmembrane region" description="Helical" evidence="2">
    <location>
        <begin position="158"/>
        <end position="182"/>
    </location>
</feature>
<evidence type="ECO:0000256" key="2">
    <source>
        <dbReference type="SAM" id="Phobius"/>
    </source>
</evidence>
<feature type="transmembrane region" description="Helical" evidence="2">
    <location>
        <begin position="231"/>
        <end position="253"/>
    </location>
</feature>
<feature type="compositionally biased region" description="Polar residues" evidence="1">
    <location>
        <begin position="598"/>
        <end position="608"/>
    </location>
</feature>
<dbReference type="EMBL" id="MU007059">
    <property type="protein sequence ID" value="KAF2427515.1"/>
    <property type="molecule type" value="Genomic_DNA"/>
</dbReference>
<name>A0A9P4NMA7_9PEZI</name>
<evidence type="ECO:0000313" key="3">
    <source>
        <dbReference type="EMBL" id="KAF2427515.1"/>
    </source>
</evidence>
<reference evidence="3" key="1">
    <citation type="journal article" date="2020" name="Stud. Mycol.">
        <title>101 Dothideomycetes genomes: a test case for predicting lifestyles and emergence of pathogens.</title>
        <authorList>
            <person name="Haridas S."/>
            <person name="Albert R."/>
            <person name="Binder M."/>
            <person name="Bloem J."/>
            <person name="Labutti K."/>
            <person name="Salamov A."/>
            <person name="Andreopoulos B."/>
            <person name="Baker S."/>
            <person name="Barry K."/>
            <person name="Bills G."/>
            <person name="Bluhm B."/>
            <person name="Cannon C."/>
            <person name="Castanera R."/>
            <person name="Culley D."/>
            <person name="Daum C."/>
            <person name="Ezra D."/>
            <person name="Gonzalez J."/>
            <person name="Henrissat B."/>
            <person name="Kuo A."/>
            <person name="Liang C."/>
            <person name="Lipzen A."/>
            <person name="Lutzoni F."/>
            <person name="Magnuson J."/>
            <person name="Mondo S."/>
            <person name="Nolan M."/>
            <person name="Ohm R."/>
            <person name="Pangilinan J."/>
            <person name="Park H.-J."/>
            <person name="Ramirez L."/>
            <person name="Alfaro M."/>
            <person name="Sun H."/>
            <person name="Tritt A."/>
            <person name="Yoshinaga Y."/>
            <person name="Zwiers L.-H."/>
            <person name="Turgeon B."/>
            <person name="Goodwin S."/>
            <person name="Spatafora J."/>
            <person name="Crous P."/>
            <person name="Grigoriev I."/>
        </authorList>
    </citation>
    <scope>NUCLEOTIDE SEQUENCE</scope>
    <source>
        <strain evidence="3">CBS 130266</strain>
    </source>
</reference>
<proteinExistence type="predicted"/>
<feature type="compositionally biased region" description="Low complexity" evidence="1">
    <location>
        <begin position="633"/>
        <end position="642"/>
    </location>
</feature>
<evidence type="ECO:0000313" key="4">
    <source>
        <dbReference type="Proteomes" id="UP000800235"/>
    </source>
</evidence>
<protein>
    <submittedName>
        <fullName evidence="3">Uncharacterized protein</fullName>
    </submittedName>
</protein>
<feature type="transmembrane region" description="Helical" evidence="2">
    <location>
        <begin position="188"/>
        <end position="206"/>
    </location>
</feature>
<sequence>MSTYTAFGLLSLIVTLGLIELAIDLTKHTLKRIHRLINRVPDILNNVLIRVVNLFLCSYYLTKDCECNRSKQVKILAGPIVFLCYTALYYFSEYYLQQCQANIEQKQPWPMCRQLKVLSCIALNPEAEHCHFWKDVFGDFPSFAIRFLTFIIHATPNALLRATFALIIVPIFQISAGILSALCTSNSKVVLLVLLAIPQVIFWLNYSRLDEEGLDLQVLYQDNLEKAKWRAVYWFLLFLLHNTSLKIIVWFLYLTSIYQDFPNATQSLRRVLSTGTSRIRMSIAKFNLNSKNAVEKAGKDKAVEPALHQLKERKQWVVARQKRKRELADEDEASKHAERVKIRLAHEDLQSKWVVRGGSDCAYPIKNPKTGIEEVLEKHSKPQSKTEHQHPKSFVYPPHPEKLLGRSVSQLLRESTPKNPPRRPSRAELWRNVPSSTVPCSYCRKCAHRKTICETCLVCPRRGADFTCRSRKASKMGGLSIRKSKETASATPVYWCLHCKHCEHRKPQCRSCQRCSRHRKECVALVPVSPTTYSRLQGDLSKEEEVLGKSGLRPNASDGCATRKPYQAYAEDDSSNINEEMVVERPHTPLESPPSDRSPANSSQKSLHSIDTGYLTQLTSRAQTLAGSPAPPEIRIITPTTISGSNSKKRATSDIAAEENVSSEVFPFPDLGPFPSKEERRRQRATRAVKQGPTGNKLVWIHVGDTGKKPSWAWVEKEKNDGDGGSTNMEKNVEKEESEEEEL</sequence>
<feature type="compositionally biased region" description="Basic and acidic residues" evidence="1">
    <location>
        <begin position="377"/>
        <end position="390"/>
    </location>
</feature>